<sequence>MFVNRKYMRHPTEVPIEVVQEQGSSCSMKTLHDISYGGLCFDSQTRLRKDFMVRIRMQLSGSVFEVLGQVVWCRKKAGSFEVGITFTGEDEANSVRMVEQVCQIEKYRHQILKNEGRKLSSQEAAFEWIKKYAAGFPAVVRFSSMR</sequence>
<name>A0A3B1B6I2_9ZZZZ</name>
<dbReference type="AlphaFoldDB" id="A0A3B1B6I2"/>
<dbReference type="SUPFAM" id="SSF141371">
    <property type="entry name" value="PilZ domain-like"/>
    <property type="match status" value="1"/>
</dbReference>
<dbReference type="InterPro" id="IPR009875">
    <property type="entry name" value="PilZ_domain"/>
</dbReference>
<evidence type="ECO:0000259" key="1">
    <source>
        <dbReference type="Pfam" id="PF07238"/>
    </source>
</evidence>
<proteinExistence type="predicted"/>
<gene>
    <name evidence="2" type="ORF">MNBD_GAMMA25-1288</name>
</gene>
<dbReference type="Gene3D" id="2.40.10.220">
    <property type="entry name" value="predicted glycosyltransferase like domains"/>
    <property type="match status" value="1"/>
</dbReference>
<dbReference type="EMBL" id="UOFY01000042">
    <property type="protein sequence ID" value="VAX09821.1"/>
    <property type="molecule type" value="Genomic_DNA"/>
</dbReference>
<organism evidence="2">
    <name type="scientific">hydrothermal vent metagenome</name>
    <dbReference type="NCBI Taxonomy" id="652676"/>
    <lineage>
        <taxon>unclassified sequences</taxon>
        <taxon>metagenomes</taxon>
        <taxon>ecological metagenomes</taxon>
    </lineage>
</organism>
<reference evidence="2" key="1">
    <citation type="submission" date="2018-06" db="EMBL/GenBank/DDBJ databases">
        <authorList>
            <person name="Zhirakovskaya E."/>
        </authorList>
    </citation>
    <scope>NUCLEOTIDE SEQUENCE</scope>
</reference>
<evidence type="ECO:0000313" key="2">
    <source>
        <dbReference type="EMBL" id="VAX09821.1"/>
    </source>
</evidence>
<protein>
    <recommendedName>
        <fullName evidence="1">PilZ domain-containing protein</fullName>
    </recommendedName>
</protein>
<dbReference type="GO" id="GO:0035438">
    <property type="term" value="F:cyclic-di-GMP binding"/>
    <property type="evidence" value="ECO:0007669"/>
    <property type="project" value="InterPro"/>
</dbReference>
<feature type="domain" description="PilZ" evidence="1">
    <location>
        <begin position="5"/>
        <end position="94"/>
    </location>
</feature>
<dbReference type="Pfam" id="PF07238">
    <property type="entry name" value="PilZ"/>
    <property type="match status" value="1"/>
</dbReference>
<accession>A0A3B1B6I2</accession>